<keyword evidence="3" id="KW-1133">Transmembrane helix</keyword>
<keyword evidence="3" id="KW-0472">Membrane</keyword>
<evidence type="ECO:0000256" key="2">
    <source>
        <dbReference type="ARBA" id="ARBA00023180"/>
    </source>
</evidence>
<proteinExistence type="predicted"/>
<evidence type="ECO:0000256" key="1">
    <source>
        <dbReference type="ARBA" id="ARBA00023157"/>
    </source>
</evidence>
<keyword evidence="6" id="KW-1185">Reference proteome</keyword>
<reference evidence="7" key="2">
    <citation type="submission" date="2025-08" db="UniProtKB">
        <authorList>
            <consortium name="RefSeq"/>
        </authorList>
    </citation>
    <scope>IDENTIFICATION</scope>
    <source>
        <tissue evidence="7">Leaves</tissue>
    </source>
</reference>
<dbReference type="GO" id="GO:0005886">
    <property type="term" value="C:plasma membrane"/>
    <property type="evidence" value="ECO:0007669"/>
    <property type="project" value="TreeGrafter"/>
</dbReference>
<dbReference type="FunFam" id="2.60.40.420:FF:000034">
    <property type="entry name" value="Cupredoxin superfamily protein"/>
    <property type="match status" value="1"/>
</dbReference>
<dbReference type="PANTHER" id="PTHR33021:SF31">
    <property type="entry name" value="OS02G0720100 PROTEIN"/>
    <property type="match status" value="1"/>
</dbReference>
<keyword evidence="1" id="KW-1015">Disulfide bond</keyword>
<dbReference type="GeneID" id="113708834"/>
<dbReference type="SUPFAM" id="SSF49503">
    <property type="entry name" value="Cupredoxins"/>
    <property type="match status" value="1"/>
</dbReference>
<dbReference type="InterPro" id="IPR039391">
    <property type="entry name" value="Phytocyanin-like"/>
</dbReference>
<feature type="chain" id="PRO_5028328753" evidence="4">
    <location>
        <begin position="31"/>
        <end position="175"/>
    </location>
</feature>
<dbReference type="Gene3D" id="2.60.40.420">
    <property type="entry name" value="Cupredoxins - blue copper proteins"/>
    <property type="match status" value="1"/>
</dbReference>
<organism evidence="6 7">
    <name type="scientific">Coffea arabica</name>
    <name type="common">Arabian coffee</name>
    <dbReference type="NCBI Taxonomy" id="13443"/>
    <lineage>
        <taxon>Eukaryota</taxon>
        <taxon>Viridiplantae</taxon>
        <taxon>Streptophyta</taxon>
        <taxon>Embryophyta</taxon>
        <taxon>Tracheophyta</taxon>
        <taxon>Spermatophyta</taxon>
        <taxon>Magnoliopsida</taxon>
        <taxon>eudicotyledons</taxon>
        <taxon>Gunneridae</taxon>
        <taxon>Pentapetalae</taxon>
        <taxon>asterids</taxon>
        <taxon>lamiids</taxon>
        <taxon>Gentianales</taxon>
        <taxon>Rubiaceae</taxon>
        <taxon>Ixoroideae</taxon>
        <taxon>Gardenieae complex</taxon>
        <taxon>Bertiereae - Coffeeae clade</taxon>
        <taxon>Coffeeae</taxon>
        <taxon>Coffea</taxon>
    </lineage>
</organism>
<dbReference type="GO" id="GO:0009055">
    <property type="term" value="F:electron transfer activity"/>
    <property type="evidence" value="ECO:0007669"/>
    <property type="project" value="InterPro"/>
</dbReference>
<dbReference type="InterPro" id="IPR003245">
    <property type="entry name" value="Phytocyanin_dom"/>
</dbReference>
<dbReference type="InterPro" id="IPR008972">
    <property type="entry name" value="Cupredoxin"/>
</dbReference>
<evidence type="ECO:0000256" key="4">
    <source>
        <dbReference type="SAM" id="SignalP"/>
    </source>
</evidence>
<gene>
    <name evidence="7" type="primary">LOC113708834</name>
</gene>
<feature type="signal peptide" evidence="4">
    <location>
        <begin position="1"/>
        <end position="30"/>
    </location>
</feature>
<protein>
    <submittedName>
        <fullName evidence="7">Mavicyanin-like</fullName>
    </submittedName>
</protein>
<name>A0A6P6UAI3_COFAR</name>
<keyword evidence="2" id="KW-0325">Glycoprotein</keyword>
<keyword evidence="3" id="KW-0812">Transmembrane</keyword>
<keyword evidence="4" id="KW-0732">Signal</keyword>
<evidence type="ECO:0000259" key="5">
    <source>
        <dbReference type="PROSITE" id="PS51485"/>
    </source>
</evidence>
<dbReference type="PROSITE" id="PS51485">
    <property type="entry name" value="PHYTOCYANIN"/>
    <property type="match status" value="1"/>
</dbReference>
<dbReference type="PANTHER" id="PTHR33021">
    <property type="entry name" value="BLUE COPPER PROTEIN"/>
    <property type="match status" value="1"/>
</dbReference>
<dbReference type="Pfam" id="PF02298">
    <property type="entry name" value="Cu_bind_like"/>
    <property type="match status" value="1"/>
</dbReference>
<dbReference type="OrthoDB" id="1896188at2759"/>
<feature type="domain" description="Phytocyanin" evidence="5">
    <location>
        <begin position="37"/>
        <end position="137"/>
    </location>
</feature>
<dbReference type="CDD" id="cd04216">
    <property type="entry name" value="Phytocyanin"/>
    <property type="match status" value="1"/>
</dbReference>
<dbReference type="Proteomes" id="UP001652660">
    <property type="component" value="Chromosome 9c"/>
</dbReference>
<feature type="transmembrane region" description="Helical" evidence="3">
    <location>
        <begin position="153"/>
        <end position="173"/>
    </location>
</feature>
<reference evidence="6" key="1">
    <citation type="journal article" date="2025" name="Foods">
        <title>Unveiling the Microbial Signatures of Arabica Coffee Cherries: Insights into Ripeness Specific Diversity, Functional Traits, and Implications for Quality and Safety.</title>
        <authorList>
            <consortium name="RefSeq"/>
            <person name="Tenea G.N."/>
            <person name="Cifuentes V."/>
            <person name="Reyes P."/>
            <person name="Cevallos-Vallejos M."/>
        </authorList>
    </citation>
    <scope>NUCLEOTIDE SEQUENCE [LARGE SCALE GENOMIC DNA]</scope>
</reference>
<accession>A0A6P6UAI3</accession>
<dbReference type="AlphaFoldDB" id="A0A6P6UAI3"/>
<evidence type="ECO:0000256" key="3">
    <source>
        <dbReference type="SAM" id="Phobius"/>
    </source>
</evidence>
<evidence type="ECO:0000313" key="7">
    <source>
        <dbReference type="RefSeq" id="XP_027087251.1"/>
    </source>
</evidence>
<dbReference type="RefSeq" id="XP_027087251.1">
    <property type="nucleotide sequence ID" value="XM_027231450.2"/>
</dbReference>
<evidence type="ECO:0000313" key="6">
    <source>
        <dbReference type="Proteomes" id="UP001652660"/>
    </source>
</evidence>
<sequence>MAQMMSAGGSNSKGLMTLLLLFLLFLGIGGKRVAAQVHHVVGDDNGWTPSTDLGSWLTGRVFRVGDKIWFAYPATEERILELQTSEEFFTCDLSNPIRMYTSGLDKIPLESEGVRFFTSGSSDSCKNGLKLPVKVHPQVKNETLADGPTSPAAAPHFPGLSVALFVGLALFCVGM</sequence>